<dbReference type="OrthoDB" id="5571888at2759"/>
<dbReference type="EMBL" id="KL142389">
    <property type="protein sequence ID" value="KDR72345.1"/>
    <property type="molecule type" value="Genomic_DNA"/>
</dbReference>
<dbReference type="AlphaFoldDB" id="A0A067SN43"/>
<dbReference type="STRING" id="685588.A0A067SN43"/>
<evidence type="ECO:0000256" key="2">
    <source>
        <dbReference type="SAM" id="Phobius"/>
    </source>
</evidence>
<dbReference type="HOGENOM" id="CLU_1204848_0_0_1"/>
<keyword evidence="2" id="KW-0812">Transmembrane</keyword>
<evidence type="ECO:0000256" key="1">
    <source>
        <dbReference type="SAM" id="MobiDB-lite"/>
    </source>
</evidence>
<keyword evidence="4" id="KW-1185">Reference proteome</keyword>
<feature type="region of interest" description="Disordered" evidence="1">
    <location>
        <begin position="73"/>
        <end position="106"/>
    </location>
</feature>
<evidence type="ECO:0000313" key="3">
    <source>
        <dbReference type="EMBL" id="KDR72345.1"/>
    </source>
</evidence>
<protein>
    <submittedName>
        <fullName evidence="3">Uncharacterized protein</fullName>
    </submittedName>
</protein>
<sequence length="230" mass="25022">MTAQERDQHLPKGSVLFFCVFLFLSLFFFIQQPRRQHRRARSHSAVPLPNAAGITKILAPHGLARNHCTQESASRWSRGPINLPPPASLGVPPRTSSALSSYPSSPLLTTNTQKDLHLSLSSPRMAAASGVVLVLMVGSCLRVPMLVPDITTIVRGGLQENMNFALNGGTPALRSGTGADKGGLSGFHRFAYPYPFTMKTLDVIFDCLAAALCCISRHKRIKSEFILKVD</sequence>
<feature type="transmembrane region" description="Helical" evidence="2">
    <location>
        <begin position="12"/>
        <end position="30"/>
    </location>
</feature>
<gene>
    <name evidence="3" type="ORF">GALMADRAFT_159034</name>
</gene>
<keyword evidence="2" id="KW-1133">Transmembrane helix</keyword>
<feature type="compositionally biased region" description="Low complexity" evidence="1">
    <location>
        <begin position="93"/>
        <end position="106"/>
    </location>
</feature>
<proteinExistence type="predicted"/>
<dbReference type="Proteomes" id="UP000027222">
    <property type="component" value="Unassembled WGS sequence"/>
</dbReference>
<accession>A0A067SN43</accession>
<evidence type="ECO:0000313" key="4">
    <source>
        <dbReference type="Proteomes" id="UP000027222"/>
    </source>
</evidence>
<organism evidence="3 4">
    <name type="scientific">Galerina marginata (strain CBS 339.88)</name>
    <dbReference type="NCBI Taxonomy" id="685588"/>
    <lineage>
        <taxon>Eukaryota</taxon>
        <taxon>Fungi</taxon>
        <taxon>Dikarya</taxon>
        <taxon>Basidiomycota</taxon>
        <taxon>Agaricomycotina</taxon>
        <taxon>Agaricomycetes</taxon>
        <taxon>Agaricomycetidae</taxon>
        <taxon>Agaricales</taxon>
        <taxon>Agaricineae</taxon>
        <taxon>Strophariaceae</taxon>
        <taxon>Galerina</taxon>
    </lineage>
</organism>
<name>A0A067SN43_GALM3</name>
<keyword evidence="2" id="KW-0472">Membrane</keyword>
<reference evidence="4" key="1">
    <citation type="journal article" date="2014" name="Proc. Natl. Acad. Sci. U.S.A.">
        <title>Extensive sampling of basidiomycete genomes demonstrates inadequacy of the white-rot/brown-rot paradigm for wood decay fungi.</title>
        <authorList>
            <person name="Riley R."/>
            <person name="Salamov A.A."/>
            <person name="Brown D.W."/>
            <person name="Nagy L.G."/>
            <person name="Floudas D."/>
            <person name="Held B.W."/>
            <person name="Levasseur A."/>
            <person name="Lombard V."/>
            <person name="Morin E."/>
            <person name="Otillar R."/>
            <person name="Lindquist E.A."/>
            <person name="Sun H."/>
            <person name="LaButti K.M."/>
            <person name="Schmutz J."/>
            <person name="Jabbour D."/>
            <person name="Luo H."/>
            <person name="Baker S.E."/>
            <person name="Pisabarro A.G."/>
            <person name="Walton J.D."/>
            <person name="Blanchette R.A."/>
            <person name="Henrissat B."/>
            <person name="Martin F."/>
            <person name="Cullen D."/>
            <person name="Hibbett D.S."/>
            <person name="Grigoriev I.V."/>
        </authorList>
    </citation>
    <scope>NUCLEOTIDE SEQUENCE [LARGE SCALE GENOMIC DNA]</scope>
    <source>
        <strain evidence="4">CBS 339.88</strain>
    </source>
</reference>